<dbReference type="InterPro" id="IPR017930">
    <property type="entry name" value="Myb_dom"/>
</dbReference>
<dbReference type="OrthoDB" id="2143914at2759"/>
<dbReference type="Pfam" id="PF00249">
    <property type="entry name" value="Myb_DNA-binding"/>
    <property type="match status" value="1"/>
</dbReference>
<evidence type="ECO:0000313" key="6">
    <source>
        <dbReference type="EMBL" id="KAF5175509.1"/>
    </source>
</evidence>
<dbReference type="PROSITE" id="PS51294">
    <property type="entry name" value="HTH_MYB"/>
    <property type="match status" value="1"/>
</dbReference>
<dbReference type="CDD" id="cd00167">
    <property type="entry name" value="SANT"/>
    <property type="match status" value="1"/>
</dbReference>
<evidence type="ECO:0000259" key="5">
    <source>
        <dbReference type="PROSITE" id="PS51294"/>
    </source>
</evidence>
<dbReference type="GO" id="GO:0006355">
    <property type="term" value="P:regulation of DNA-templated transcription"/>
    <property type="evidence" value="ECO:0007669"/>
    <property type="project" value="TreeGrafter"/>
</dbReference>
<accession>A0A7J6USK7</accession>
<dbReference type="GO" id="GO:0005634">
    <property type="term" value="C:nucleus"/>
    <property type="evidence" value="ECO:0007669"/>
    <property type="project" value="UniProtKB-SubCell"/>
</dbReference>
<comment type="subcellular location">
    <subcellularLocation>
        <location evidence="1">Nucleus</location>
    </subcellularLocation>
</comment>
<feature type="domain" description="HTH myb-type" evidence="5">
    <location>
        <begin position="12"/>
        <end position="60"/>
    </location>
</feature>
<dbReference type="PANTHER" id="PTHR47998:SF68">
    <property type="entry name" value="MYB TRANSCRIPTION FACTOR"/>
    <property type="match status" value="1"/>
</dbReference>
<dbReference type="InterPro" id="IPR009057">
    <property type="entry name" value="Homeodomain-like_sf"/>
</dbReference>
<dbReference type="GO" id="GO:0000976">
    <property type="term" value="F:transcription cis-regulatory region binding"/>
    <property type="evidence" value="ECO:0007669"/>
    <property type="project" value="TreeGrafter"/>
</dbReference>
<protein>
    <submittedName>
        <fullName evidence="6">Transcription factor wer</fullName>
    </submittedName>
</protein>
<organism evidence="6 7">
    <name type="scientific">Thalictrum thalictroides</name>
    <name type="common">Rue-anemone</name>
    <name type="synonym">Anemone thalictroides</name>
    <dbReference type="NCBI Taxonomy" id="46969"/>
    <lineage>
        <taxon>Eukaryota</taxon>
        <taxon>Viridiplantae</taxon>
        <taxon>Streptophyta</taxon>
        <taxon>Embryophyta</taxon>
        <taxon>Tracheophyta</taxon>
        <taxon>Spermatophyta</taxon>
        <taxon>Magnoliopsida</taxon>
        <taxon>Ranunculales</taxon>
        <taxon>Ranunculaceae</taxon>
        <taxon>Thalictroideae</taxon>
        <taxon>Thalictrum</taxon>
    </lineage>
</organism>
<dbReference type="SMART" id="SM00717">
    <property type="entry name" value="SANT"/>
    <property type="match status" value="1"/>
</dbReference>
<dbReference type="Gene3D" id="1.10.10.60">
    <property type="entry name" value="Homeodomain-like"/>
    <property type="match status" value="1"/>
</dbReference>
<evidence type="ECO:0000256" key="2">
    <source>
        <dbReference type="ARBA" id="ARBA00023125"/>
    </source>
</evidence>
<evidence type="ECO:0000259" key="4">
    <source>
        <dbReference type="PROSITE" id="PS50090"/>
    </source>
</evidence>
<dbReference type="Proteomes" id="UP000554482">
    <property type="component" value="Unassembled WGS sequence"/>
</dbReference>
<keyword evidence="3" id="KW-0539">Nucleus</keyword>
<name>A0A7J6USK7_THATH</name>
<evidence type="ECO:0000313" key="7">
    <source>
        <dbReference type="Proteomes" id="UP000554482"/>
    </source>
</evidence>
<dbReference type="GO" id="GO:0030154">
    <property type="term" value="P:cell differentiation"/>
    <property type="evidence" value="ECO:0007669"/>
    <property type="project" value="TreeGrafter"/>
</dbReference>
<evidence type="ECO:0000256" key="1">
    <source>
        <dbReference type="ARBA" id="ARBA00004123"/>
    </source>
</evidence>
<dbReference type="SUPFAM" id="SSF46689">
    <property type="entry name" value="Homeodomain-like"/>
    <property type="match status" value="1"/>
</dbReference>
<dbReference type="PANTHER" id="PTHR47998">
    <property type="entry name" value="TRANSCRIPTION FACTOR MYB51-LIKE ISOFORM X1"/>
    <property type="match status" value="1"/>
</dbReference>
<keyword evidence="2" id="KW-0238">DNA-binding</keyword>
<sequence>MVYGLSGFTRHEEEDNILIDYISVHGKGRWSRIARMTGRIPGRTDNQVKNHWNTHLSKKLGVKKVQHKASTSSPRDYTKESESLNLVTFSNPCKVSNNTDKKDGFVTEPTGNNHTCSSSRTDHVVEAFNTQHQADQLDEQSSSIVSSFWFSSDNSNLGGAPSLMDVLLDGYSPDVIWNDLKF</sequence>
<feature type="domain" description="Myb-like" evidence="4">
    <location>
        <begin position="12"/>
        <end position="56"/>
    </location>
</feature>
<dbReference type="InterPro" id="IPR001005">
    <property type="entry name" value="SANT/Myb"/>
</dbReference>
<dbReference type="InterPro" id="IPR015495">
    <property type="entry name" value="Myb_TF_plants"/>
</dbReference>
<dbReference type="PROSITE" id="PS50090">
    <property type="entry name" value="MYB_LIKE"/>
    <property type="match status" value="1"/>
</dbReference>
<dbReference type="EMBL" id="JABWDY010043960">
    <property type="protein sequence ID" value="KAF5175509.1"/>
    <property type="molecule type" value="Genomic_DNA"/>
</dbReference>
<dbReference type="AlphaFoldDB" id="A0A7J6USK7"/>
<keyword evidence="7" id="KW-1185">Reference proteome</keyword>
<reference evidence="6 7" key="1">
    <citation type="submission" date="2020-06" db="EMBL/GenBank/DDBJ databases">
        <title>Transcriptomic and genomic resources for Thalictrum thalictroides and T. hernandezii: Facilitating candidate gene discovery in an emerging model plant lineage.</title>
        <authorList>
            <person name="Arias T."/>
            <person name="Riano-Pachon D.M."/>
            <person name="Di Stilio V.S."/>
        </authorList>
    </citation>
    <scope>NUCLEOTIDE SEQUENCE [LARGE SCALE GENOMIC DNA]</scope>
    <source>
        <strain evidence="7">cv. WT478/WT964</strain>
        <tissue evidence="6">Leaves</tissue>
    </source>
</reference>
<comment type="caution">
    <text evidence="6">The sequence shown here is derived from an EMBL/GenBank/DDBJ whole genome shotgun (WGS) entry which is preliminary data.</text>
</comment>
<proteinExistence type="predicted"/>
<evidence type="ECO:0000256" key="3">
    <source>
        <dbReference type="ARBA" id="ARBA00023242"/>
    </source>
</evidence>
<gene>
    <name evidence="6" type="ORF">FRX31_034906</name>
</gene>